<proteinExistence type="predicted"/>
<dbReference type="CDD" id="cd03714">
    <property type="entry name" value="RT_DIRS1"/>
    <property type="match status" value="1"/>
</dbReference>
<dbReference type="Proteomes" id="UP001249851">
    <property type="component" value="Unassembled WGS sequence"/>
</dbReference>
<feature type="region of interest" description="Disordered" evidence="1">
    <location>
        <begin position="480"/>
        <end position="504"/>
    </location>
</feature>
<dbReference type="AlphaFoldDB" id="A0AAD9QLJ9"/>
<dbReference type="EMBL" id="JARQWQ010000026">
    <property type="protein sequence ID" value="KAK2563196.1"/>
    <property type="molecule type" value="Genomic_DNA"/>
</dbReference>
<accession>A0AAD9QLJ9</accession>
<dbReference type="Gene3D" id="3.10.10.10">
    <property type="entry name" value="HIV Type 1 Reverse Transcriptase, subunit A, domain 1"/>
    <property type="match status" value="1"/>
</dbReference>
<dbReference type="Pfam" id="PF00078">
    <property type="entry name" value="RVT_1"/>
    <property type="match status" value="1"/>
</dbReference>
<dbReference type="InterPro" id="IPR043128">
    <property type="entry name" value="Rev_trsase/Diguanyl_cyclase"/>
</dbReference>
<dbReference type="PANTHER" id="PTHR33050">
    <property type="entry name" value="REVERSE TRANSCRIPTASE DOMAIN-CONTAINING PROTEIN"/>
    <property type="match status" value="1"/>
</dbReference>
<evidence type="ECO:0000259" key="2">
    <source>
        <dbReference type="PROSITE" id="PS50878"/>
    </source>
</evidence>
<dbReference type="InterPro" id="IPR043502">
    <property type="entry name" value="DNA/RNA_pol_sf"/>
</dbReference>
<dbReference type="Gene3D" id="3.30.70.270">
    <property type="match status" value="1"/>
</dbReference>
<dbReference type="PROSITE" id="PS50878">
    <property type="entry name" value="RT_POL"/>
    <property type="match status" value="1"/>
</dbReference>
<dbReference type="InterPro" id="IPR052055">
    <property type="entry name" value="Hepadnavirus_pol/RT"/>
</dbReference>
<keyword evidence="4" id="KW-1185">Reference proteome</keyword>
<protein>
    <submittedName>
        <fullName evidence="3">Gag-Pol polyprotein</fullName>
    </submittedName>
</protein>
<reference evidence="3" key="2">
    <citation type="journal article" date="2023" name="Science">
        <title>Genomic signatures of disease resistance in endangered staghorn corals.</title>
        <authorList>
            <person name="Vollmer S.V."/>
            <person name="Selwyn J.D."/>
            <person name="Despard B.A."/>
            <person name="Roesel C.L."/>
        </authorList>
    </citation>
    <scope>NUCLEOTIDE SEQUENCE</scope>
    <source>
        <strain evidence="3">K2</strain>
    </source>
</reference>
<dbReference type="SUPFAM" id="SSF56672">
    <property type="entry name" value="DNA/RNA polymerases"/>
    <property type="match status" value="1"/>
</dbReference>
<name>A0AAD9QLJ9_ACRCE</name>
<sequence length="504" mass="57138">MRRRDNIKPELNEDYKHLCSSSVPFTEFLFGNDADLSKQLKDLTEATKVSKKLNPKVDGHKSNGYRGYKHAKSKGFGYKYSSRGQGTQAIKNLNWKRPGPPYTKKDEGRRPNKLQQFVTAWKDITDDPEVLDWVEHCHLEFIDGVPPVQETDYKVIQFNDAEAAIIESEIVQLLNKGVIVESPHSQGEFVSSIFVRLKKNGVDYRMILNLKELNKFIVYRHFKMDSLKTVTDLMSQGCYMASVDIKDAYYTVPIATEHQKFLKFRWRDKLYQYTCLPNGLASAPRIFTKLLKPVFNIMRQKGYLSSSYIDDCYLQGATYGECHDNVQETLMLLGDLGFPIHNEKSVLIPSQVLTFLGFVLNSVTMIVQLTKSRKQKLKTACLTLVNKEPCTIQSVAEVIGVIVSSFPGVEHGPLHYRSLERDKSHALRENKGNFGSSMILSPSSRAELNWWISNVDTSLKLISHGEPELHIQTDASALGWGGLRGEQRTGGDGPNRKHPITLTT</sequence>
<organism evidence="3 4">
    <name type="scientific">Acropora cervicornis</name>
    <name type="common">Staghorn coral</name>
    <dbReference type="NCBI Taxonomy" id="6130"/>
    <lineage>
        <taxon>Eukaryota</taxon>
        <taxon>Metazoa</taxon>
        <taxon>Cnidaria</taxon>
        <taxon>Anthozoa</taxon>
        <taxon>Hexacorallia</taxon>
        <taxon>Scleractinia</taxon>
        <taxon>Astrocoeniina</taxon>
        <taxon>Acroporidae</taxon>
        <taxon>Acropora</taxon>
    </lineage>
</organism>
<feature type="domain" description="Reverse transcriptase" evidence="2">
    <location>
        <begin position="177"/>
        <end position="360"/>
    </location>
</feature>
<evidence type="ECO:0000256" key="1">
    <source>
        <dbReference type="SAM" id="MobiDB-lite"/>
    </source>
</evidence>
<feature type="compositionally biased region" description="Gly residues" evidence="1">
    <location>
        <begin position="480"/>
        <end position="493"/>
    </location>
</feature>
<comment type="caution">
    <text evidence="3">The sequence shown here is derived from an EMBL/GenBank/DDBJ whole genome shotgun (WGS) entry which is preliminary data.</text>
</comment>
<dbReference type="InterPro" id="IPR000477">
    <property type="entry name" value="RT_dom"/>
</dbReference>
<dbReference type="PANTHER" id="PTHR33050:SF7">
    <property type="entry name" value="RIBONUCLEASE H"/>
    <property type="match status" value="1"/>
</dbReference>
<reference evidence="3" key="1">
    <citation type="journal article" date="2023" name="G3 (Bethesda)">
        <title>Whole genome assembly and annotation of the endangered Caribbean coral Acropora cervicornis.</title>
        <authorList>
            <person name="Selwyn J.D."/>
            <person name="Vollmer S.V."/>
        </authorList>
    </citation>
    <scope>NUCLEOTIDE SEQUENCE</scope>
    <source>
        <strain evidence="3">K2</strain>
    </source>
</reference>
<evidence type="ECO:0000313" key="3">
    <source>
        <dbReference type="EMBL" id="KAK2563196.1"/>
    </source>
</evidence>
<evidence type="ECO:0000313" key="4">
    <source>
        <dbReference type="Proteomes" id="UP001249851"/>
    </source>
</evidence>
<gene>
    <name evidence="3" type="ORF">P5673_013548</name>
</gene>